<dbReference type="EMBL" id="KN817559">
    <property type="protein sequence ID" value="KJA21287.1"/>
    <property type="molecule type" value="Genomic_DNA"/>
</dbReference>
<evidence type="ECO:0000313" key="2">
    <source>
        <dbReference type="EMBL" id="KJA21287.1"/>
    </source>
</evidence>
<evidence type="ECO:0000313" key="3">
    <source>
        <dbReference type="Proteomes" id="UP000054270"/>
    </source>
</evidence>
<name>A0A0D2L3E9_HYPSF</name>
<protein>
    <submittedName>
        <fullName evidence="2">Uncharacterized protein</fullName>
    </submittedName>
</protein>
<gene>
    <name evidence="2" type="ORF">HYPSUDRAFT_738867</name>
</gene>
<evidence type="ECO:0000256" key="1">
    <source>
        <dbReference type="SAM" id="Phobius"/>
    </source>
</evidence>
<organism evidence="2 3">
    <name type="scientific">Hypholoma sublateritium (strain FD-334 SS-4)</name>
    <dbReference type="NCBI Taxonomy" id="945553"/>
    <lineage>
        <taxon>Eukaryota</taxon>
        <taxon>Fungi</taxon>
        <taxon>Dikarya</taxon>
        <taxon>Basidiomycota</taxon>
        <taxon>Agaricomycotina</taxon>
        <taxon>Agaricomycetes</taxon>
        <taxon>Agaricomycetidae</taxon>
        <taxon>Agaricales</taxon>
        <taxon>Agaricineae</taxon>
        <taxon>Strophariaceae</taxon>
        <taxon>Hypholoma</taxon>
    </lineage>
</organism>
<dbReference type="AlphaFoldDB" id="A0A0D2L3E9"/>
<accession>A0A0D2L3E9</accession>
<proteinExistence type="predicted"/>
<dbReference type="Proteomes" id="UP000054270">
    <property type="component" value="Unassembled WGS sequence"/>
</dbReference>
<keyword evidence="3" id="KW-1185">Reference proteome</keyword>
<keyword evidence="1" id="KW-1133">Transmembrane helix</keyword>
<feature type="transmembrane region" description="Helical" evidence="1">
    <location>
        <begin position="176"/>
        <end position="203"/>
    </location>
</feature>
<sequence length="280" mass="31661">MDRREAVVLIAYGHVGPRPQQFVFRPVPTLTSSSPLTPSCRERSTFVRSSPFCIIYVGEEAVLVLTHAQCTQFQPLRQHALCHHCVVARVYAPGLCHRCLCLRHLPSVFRAPRRLCAPVLKYIQPTPRAFTNSTAYAPANSAAPSHRPRPRPHDYLHRGSFLVCAPGRYLPPVARIMAYVVHFIACWFTLFPSVHAFSSLFTLRTLYLLGVRYIDTCERYLFNKAHSTSFLEREGAVRPAPQAFRIRRRTGDDSMAATPSSCCVTLSFFALPNFNKVSWP</sequence>
<keyword evidence="1" id="KW-0812">Transmembrane</keyword>
<reference evidence="3" key="1">
    <citation type="submission" date="2014-04" db="EMBL/GenBank/DDBJ databases">
        <title>Evolutionary Origins and Diversification of the Mycorrhizal Mutualists.</title>
        <authorList>
            <consortium name="DOE Joint Genome Institute"/>
            <consortium name="Mycorrhizal Genomics Consortium"/>
            <person name="Kohler A."/>
            <person name="Kuo A."/>
            <person name="Nagy L.G."/>
            <person name="Floudas D."/>
            <person name="Copeland A."/>
            <person name="Barry K.W."/>
            <person name="Cichocki N."/>
            <person name="Veneault-Fourrey C."/>
            <person name="LaButti K."/>
            <person name="Lindquist E.A."/>
            <person name="Lipzen A."/>
            <person name="Lundell T."/>
            <person name="Morin E."/>
            <person name="Murat C."/>
            <person name="Riley R."/>
            <person name="Ohm R."/>
            <person name="Sun H."/>
            <person name="Tunlid A."/>
            <person name="Henrissat B."/>
            <person name="Grigoriev I.V."/>
            <person name="Hibbett D.S."/>
            <person name="Martin F."/>
        </authorList>
    </citation>
    <scope>NUCLEOTIDE SEQUENCE [LARGE SCALE GENOMIC DNA]</scope>
    <source>
        <strain evidence="3">FD-334 SS-4</strain>
    </source>
</reference>
<keyword evidence="1" id="KW-0472">Membrane</keyword>